<gene>
    <name evidence="9" type="ORF">PDENDC454_01615</name>
</gene>
<organism evidence="9 10">
    <name type="scientific">Paenibacillus dendritiformis C454</name>
    <dbReference type="NCBI Taxonomy" id="1131935"/>
    <lineage>
        <taxon>Bacteria</taxon>
        <taxon>Bacillati</taxon>
        <taxon>Bacillota</taxon>
        <taxon>Bacilli</taxon>
        <taxon>Bacillales</taxon>
        <taxon>Paenibacillaceae</taxon>
        <taxon>Paenibacillus</taxon>
    </lineage>
</organism>
<dbReference type="InterPro" id="IPR036259">
    <property type="entry name" value="MFS_trans_sf"/>
</dbReference>
<dbReference type="Proteomes" id="UP000003900">
    <property type="component" value="Unassembled WGS sequence"/>
</dbReference>
<feature type="transmembrane region" description="Helical" evidence="7">
    <location>
        <begin position="51"/>
        <end position="70"/>
    </location>
</feature>
<evidence type="ECO:0000256" key="3">
    <source>
        <dbReference type="ARBA" id="ARBA00022475"/>
    </source>
</evidence>
<comment type="subcellular location">
    <subcellularLocation>
        <location evidence="1">Cell membrane</location>
        <topology evidence="1">Multi-pass membrane protein</topology>
    </subcellularLocation>
</comment>
<keyword evidence="6 7" id="KW-0472">Membrane</keyword>
<dbReference type="PANTHER" id="PTHR43266">
    <property type="entry name" value="MACROLIDE-EFFLUX PROTEIN"/>
    <property type="match status" value="1"/>
</dbReference>
<feature type="transmembrane region" description="Helical" evidence="7">
    <location>
        <begin position="381"/>
        <end position="403"/>
    </location>
</feature>
<evidence type="ECO:0000256" key="7">
    <source>
        <dbReference type="SAM" id="Phobius"/>
    </source>
</evidence>
<dbReference type="SUPFAM" id="SSF103473">
    <property type="entry name" value="MFS general substrate transporter"/>
    <property type="match status" value="1"/>
</dbReference>
<evidence type="ECO:0000313" key="10">
    <source>
        <dbReference type="Proteomes" id="UP000003900"/>
    </source>
</evidence>
<dbReference type="AlphaFoldDB" id="H3S9Z0"/>
<evidence type="ECO:0000313" key="9">
    <source>
        <dbReference type="EMBL" id="EHQ64014.1"/>
    </source>
</evidence>
<dbReference type="OrthoDB" id="9775268at2"/>
<dbReference type="PATRIC" id="fig|1131935.3.peg.313"/>
<dbReference type="InterPro" id="IPR020846">
    <property type="entry name" value="MFS_dom"/>
</dbReference>
<evidence type="ECO:0000256" key="4">
    <source>
        <dbReference type="ARBA" id="ARBA00022692"/>
    </source>
</evidence>
<evidence type="ECO:0000256" key="5">
    <source>
        <dbReference type="ARBA" id="ARBA00022989"/>
    </source>
</evidence>
<evidence type="ECO:0000256" key="6">
    <source>
        <dbReference type="ARBA" id="ARBA00023136"/>
    </source>
</evidence>
<feature type="transmembrane region" description="Helical" evidence="7">
    <location>
        <begin position="258"/>
        <end position="278"/>
    </location>
</feature>
<dbReference type="Gene3D" id="1.20.1250.20">
    <property type="entry name" value="MFS general substrate transporter like domains"/>
    <property type="match status" value="1"/>
</dbReference>
<dbReference type="InterPro" id="IPR011701">
    <property type="entry name" value="MFS"/>
</dbReference>
<dbReference type="STRING" id="1131935.PDENDC454_01615"/>
<dbReference type="RefSeq" id="WP_006674831.1">
    <property type="nucleotide sequence ID" value="NZ_AHKH01000003.1"/>
</dbReference>
<feature type="transmembrane region" description="Helical" evidence="7">
    <location>
        <begin position="222"/>
        <end position="246"/>
    </location>
</feature>
<dbReference type="PROSITE" id="PS50850">
    <property type="entry name" value="MFS"/>
    <property type="match status" value="1"/>
</dbReference>
<keyword evidence="3" id="KW-1003">Cell membrane</keyword>
<comment type="caution">
    <text evidence="9">The sequence shown here is derived from an EMBL/GenBank/DDBJ whole genome shotgun (WGS) entry which is preliminary data.</text>
</comment>
<evidence type="ECO:0000259" key="8">
    <source>
        <dbReference type="PROSITE" id="PS50850"/>
    </source>
</evidence>
<sequence length="419" mass="44699">MGAAKQSLFSNKNVVYLLSAQLFSALGDGISLLAILALFGFQMEASPMEMAYVTLSLGLPFVLFGPLTGVLADKFDRKKIMIFSDIARCVIMLAIAFTDQIWLLYSLFFLKGTFESMFTPAKNGKVKEYVPNEQMDQVVGITTIIDYGSKIVGPAVGGVLVAVTGVKLAFYIDAASFLISALLLLGLSKRSIPEDQAQDGKGEESFLSLFKNGLTFIRNTPALLYSSIAFSVAMLVLTLTDTQLVVLMREMSAVPPSLFGIVMGAIGLGTLAVAAYLSKAKINGAIAYMSLGCLGAGVAFVLITLFTQWELSGKWIWYPALGLFGGCFAALVFVPFQSMAQKLTPESYTSRVFGVIGSLSTFATIVGPLMGGVLIDLYGVFPIFFVVSGLLVLTSAALVALYLTDSKTKHAAVDGYEGG</sequence>
<keyword evidence="5 7" id="KW-1133">Transmembrane helix</keyword>
<dbReference type="PANTHER" id="PTHR43266:SF2">
    <property type="entry name" value="MAJOR FACILITATOR SUPERFAMILY (MFS) PROFILE DOMAIN-CONTAINING PROTEIN"/>
    <property type="match status" value="1"/>
</dbReference>
<dbReference type="GO" id="GO:0005886">
    <property type="term" value="C:plasma membrane"/>
    <property type="evidence" value="ECO:0007669"/>
    <property type="project" value="UniProtKB-SubCell"/>
</dbReference>
<dbReference type="PRINTS" id="PR01988">
    <property type="entry name" value="EXPORTERBACE"/>
</dbReference>
<dbReference type="Pfam" id="PF07690">
    <property type="entry name" value="MFS_1"/>
    <property type="match status" value="1"/>
</dbReference>
<name>H3S9Z0_9BACL</name>
<protein>
    <submittedName>
        <fullName evidence="9">Efflux transporter</fullName>
    </submittedName>
</protein>
<keyword evidence="4 7" id="KW-0812">Transmembrane</keyword>
<feature type="transmembrane region" description="Helical" evidence="7">
    <location>
        <begin position="285"/>
        <end position="309"/>
    </location>
</feature>
<keyword evidence="2" id="KW-0813">Transport</keyword>
<feature type="domain" description="Major facilitator superfamily (MFS) profile" evidence="8">
    <location>
        <begin position="13"/>
        <end position="407"/>
    </location>
</feature>
<keyword evidence="10" id="KW-1185">Reference proteome</keyword>
<evidence type="ECO:0000256" key="1">
    <source>
        <dbReference type="ARBA" id="ARBA00004651"/>
    </source>
</evidence>
<reference evidence="9 10" key="1">
    <citation type="journal article" date="2012" name="J. Bacteriol.">
        <title>Genome Sequence of the Pattern-Forming Social Bacterium Paenibacillus dendritiformis C454 Chiral Morphotype.</title>
        <authorList>
            <person name="Sirota-Madi A."/>
            <person name="Olender T."/>
            <person name="Helman Y."/>
            <person name="Brainis I."/>
            <person name="Finkelshtein A."/>
            <person name="Roth D."/>
            <person name="Hagai E."/>
            <person name="Leshkowitz D."/>
            <person name="Brodsky L."/>
            <person name="Galatenko V."/>
            <person name="Nikolaev V."/>
            <person name="Gutnick D.L."/>
            <person name="Lancet D."/>
            <person name="Ben-Jacob E."/>
        </authorList>
    </citation>
    <scope>NUCLEOTIDE SEQUENCE [LARGE SCALE GENOMIC DNA]</scope>
    <source>
        <strain evidence="9 10">C454</strain>
    </source>
</reference>
<evidence type="ECO:0000256" key="2">
    <source>
        <dbReference type="ARBA" id="ARBA00022448"/>
    </source>
</evidence>
<dbReference type="CDD" id="cd06173">
    <property type="entry name" value="MFS_MefA_like"/>
    <property type="match status" value="1"/>
</dbReference>
<dbReference type="EMBL" id="AHKH01000003">
    <property type="protein sequence ID" value="EHQ64014.1"/>
    <property type="molecule type" value="Genomic_DNA"/>
</dbReference>
<feature type="transmembrane region" description="Helical" evidence="7">
    <location>
        <begin position="315"/>
        <end position="336"/>
    </location>
</feature>
<dbReference type="GO" id="GO:0022857">
    <property type="term" value="F:transmembrane transporter activity"/>
    <property type="evidence" value="ECO:0007669"/>
    <property type="project" value="InterPro"/>
</dbReference>
<feature type="transmembrane region" description="Helical" evidence="7">
    <location>
        <begin position="14"/>
        <end position="39"/>
    </location>
</feature>
<proteinExistence type="predicted"/>
<feature type="transmembrane region" description="Helical" evidence="7">
    <location>
        <begin position="348"/>
        <end position="375"/>
    </location>
</feature>
<feature type="transmembrane region" description="Helical" evidence="7">
    <location>
        <begin position="168"/>
        <end position="187"/>
    </location>
</feature>
<dbReference type="InterPro" id="IPR022324">
    <property type="entry name" value="Bacilysin_exporter_BacE_put"/>
</dbReference>
<accession>H3S9Z0</accession>
<feature type="transmembrane region" description="Helical" evidence="7">
    <location>
        <begin position="90"/>
        <end position="110"/>
    </location>
</feature>